<evidence type="ECO:0000313" key="2">
    <source>
        <dbReference type="Proteomes" id="UP000618931"/>
    </source>
</evidence>
<reference evidence="1 2" key="1">
    <citation type="submission" date="2020-11" db="EMBL/GenBank/DDBJ databases">
        <authorList>
            <person name="Kim M.K."/>
        </authorList>
    </citation>
    <scope>NUCLEOTIDE SEQUENCE [LARGE SCALE GENOMIC DNA]</scope>
    <source>
        <strain evidence="1 2">BT662</strain>
    </source>
</reference>
<organism evidence="1 2">
    <name type="scientific">Hymenobacter ruricola</name>
    <dbReference type="NCBI Taxonomy" id="2791023"/>
    <lineage>
        <taxon>Bacteria</taxon>
        <taxon>Pseudomonadati</taxon>
        <taxon>Bacteroidota</taxon>
        <taxon>Cytophagia</taxon>
        <taxon>Cytophagales</taxon>
        <taxon>Hymenobacteraceae</taxon>
        <taxon>Hymenobacter</taxon>
    </lineage>
</organism>
<evidence type="ECO:0000313" key="1">
    <source>
        <dbReference type="EMBL" id="MBF9221218.1"/>
    </source>
</evidence>
<gene>
    <name evidence="1" type="ORF">I2H31_08885</name>
</gene>
<dbReference type="EMBL" id="JADQDM010000003">
    <property type="protein sequence ID" value="MBF9221218.1"/>
    <property type="molecule type" value="Genomic_DNA"/>
</dbReference>
<dbReference type="Proteomes" id="UP000618931">
    <property type="component" value="Unassembled WGS sequence"/>
</dbReference>
<dbReference type="RefSeq" id="WP_196292669.1">
    <property type="nucleotide sequence ID" value="NZ_JADQDM010000003.1"/>
</dbReference>
<comment type="caution">
    <text evidence="1">The sequence shown here is derived from an EMBL/GenBank/DDBJ whole genome shotgun (WGS) entry which is preliminary data.</text>
</comment>
<accession>A0ABS0I3B4</accession>
<proteinExistence type="predicted"/>
<sequence>MKKTAKKPIKLKESADYKINPDLQGKYDDQPLFQDKVNRVNHILKTVGIPKFS</sequence>
<name>A0ABS0I3B4_9BACT</name>
<protein>
    <submittedName>
        <fullName evidence="1">Uncharacterized protein</fullName>
    </submittedName>
</protein>
<keyword evidence="2" id="KW-1185">Reference proteome</keyword>